<evidence type="ECO:0000259" key="2">
    <source>
        <dbReference type="Pfam" id="PF00848"/>
    </source>
</evidence>
<comment type="cofactor">
    <cofactor evidence="1">
        <name>Fe cation</name>
        <dbReference type="ChEBI" id="CHEBI:24875"/>
    </cofactor>
</comment>
<organism evidence="3 4">
    <name type="scientific">Aneurinibacillus migulanus</name>
    <name type="common">Bacillus migulanus</name>
    <dbReference type="NCBI Taxonomy" id="47500"/>
    <lineage>
        <taxon>Bacteria</taxon>
        <taxon>Bacillati</taxon>
        <taxon>Bacillota</taxon>
        <taxon>Bacilli</taxon>
        <taxon>Bacillales</taxon>
        <taxon>Paenibacillaceae</taxon>
        <taxon>Aneurinibacillus group</taxon>
        <taxon>Aneurinibacillus</taxon>
    </lineage>
</organism>
<accession>A0A1G8GJV2</accession>
<evidence type="ECO:0000313" key="3">
    <source>
        <dbReference type="EMBL" id="SDH94679.1"/>
    </source>
</evidence>
<protein>
    <submittedName>
        <fullName evidence="3">Ring hydroxylating alpha subunit (Catalytic domain)</fullName>
    </submittedName>
</protein>
<dbReference type="RefSeq" id="WP_235356698.1">
    <property type="nucleotide sequence ID" value="NZ_BJOA01000269.1"/>
</dbReference>
<dbReference type="PANTHER" id="PTHR43756:SF5">
    <property type="entry name" value="CHOLINE MONOOXYGENASE, CHLOROPLASTIC"/>
    <property type="match status" value="1"/>
</dbReference>
<sequence length="182" mass="21070">MWEKRRVIKANWKAFIDNYLECDHCPIAHPSFVATLDMSQYSVIACENYSVQGTIVKPDKQYGSVELNKAEFKGGRFYWLWPNMMVTIYPGSGNMTVIQMIPIDHETTMGVYHVFFRDEKLTQEEKDLLAFMEQVRDEDIELVELAQAGFRSRAFEKGIFSPTENGVAQFHGMIRDALLIEQ</sequence>
<evidence type="ECO:0000256" key="1">
    <source>
        <dbReference type="ARBA" id="ARBA00001962"/>
    </source>
</evidence>
<gene>
    <name evidence="3" type="ORF">SAMN04487909_1014</name>
</gene>
<feature type="domain" description="Aromatic-ring-hydroxylating dioxygenase alpha subunit C-terminal" evidence="2">
    <location>
        <begin position="6"/>
        <end position="178"/>
    </location>
</feature>
<dbReference type="GO" id="GO:0051537">
    <property type="term" value="F:2 iron, 2 sulfur cluster binding"/>
    <property type="evidence" value="ECO:0007669"/>
    <property type="project" value="InterPro"/>
</dbReference>
<dbReference type="AlphaFoldDB" id="A0A1G8GJV2"/>
<name>A0A1G8GJV2_ANEMI</name>
<dbReference type="SUPFAM" id="SSF55961">
    <property type="entry name" value="Bet v1-like"/>
    <property type="match status" value="1"/>
</dbReference>
<reference evidence="3 4" key="1">
    <citation type="submission" date="2016-10" db="EMBL/GenBank/DDBJ databases">
        <authorList>
            <person name="de Groot N.N."/>
        </authorList>
    </citation>
    <scope>NUCLEOTIDE SEQUENCE [LARGE SCALE GENOMIC DNA]</scope>
    <source>
        <strain evidence="3 4">DSM 2895</strain>
    </source>
</reference>
<dbReference type="Gene3D" id="3.90.380.10">
    <property type="entry name" value="Naphthalene 1,2-dioxygenase Alpha Subunit, Chain A, domain 1"/>
    <property type="match status" value="2"/>
</dbReference>
<dbReference type="Pfam" id="PF00848">
    <property type="entry name" value="Ring_hydroxyl_A"/>
    <property type="match status" value="1"/>
</dbReference>
<proteinExistence type="predicted"/>
<dbReference type="PANTHER" id="PTHR43756">
    <property type="entry name" value="CHOLINE MONOOXYGENASE, CHLOROPLASTIC"/>
    <property type="match status" value="1"/>
</dbReference>
<dbReference type="Proteomes" id="UP000182836">
    <property type="component" value="Unassembled WGS sequence"/>
</dbReference>
<dbReference type="GeneID" id="42307942"/>
<dbReference type="InterPro" id="IPR015879">
    <property type="entry name" value="Ring_hydroxy_dOase_asu_C_dom"/>
</dbReference>
<dbReference type="GO" id="GO:0005506">
    <property type="term" value="F:iron ion binding"/>
    <property type="evidence" value="ECO:0007669"/>
    <property type="project" value="InterPro"/>
</dbReference>
<dbReference type="EMBL" id="FNED01000001">
    <property type="protein sequence ID" value="SDH94679.1"/>
    <property type="molecule type" value="Genomic_DNA"/>
</dbReference>
<evidence type="ECO:0000313" key="4">
    <source>
        <dbReference type="Proteomes" id="UP000182836"/>
    </source>
</evidence>
<dbReference type="InterPro" id="IPR001663">
    <property type="entry name" value="Rng_hydr_dOase-A"/>
</dbReference>